<sequence>MTTHTLSSIMYYTVIEDRGDVMSFSIRLTDHERRVADSYARLHSQSLSEAFKQALFDRIADEFDLQIAHEALTDYARDNYQSRPISELWDECDL</sequence>
<protein>
    <recommendedName>
        <fullName evidence="3">Toxin-antitoxin system, antitoxin component, ribbon-helix-helix domain protein</fullName>
    </recommendedName>
</protein>
<proteinExistence type="predicted"/>
<dbReference type="EMBL" id="ADZU01000008">
    <property type="protein sequence ID" value="EFS93518.1"/>
    <property type="molecule type" value="Genomic_DNA"/>
</dbReference>
<evidence type="ECO:0008006" key="3">
    <source>
        <dbReference type="Google" id="ProtNLM"/>
    </source>
</evidence>
<dbReference type="Proteomes" id="UP000003179">
    <property type="component" value="Unassembled WGS sequence"/>
</dbReference>
<evidence type="ECO:0000313" key="1">
    <source>
        <dbReference type="EMBL" id="EFS93518.1"/>
    </source>
</evidence>
<reference evidence="1" key="1">
    <citation type="submission" date="2010-08" db="EMBL/GenBank/DDBJ databases">
        <authorList>
            <person name="Weinstock G."/>
            <person name="Sodergren E."/>
            <person name="Clifton S."/>
            <person name="Fulton L."/>
            <person name="Fulton B."/>
            <person name="Courtney L."/>
            <person name="Fronick C."/>
            <person name="Harrison M."/>
            <person name="Strong C."/>
            <person name="Farmer C."/>
            <person name="Delahaunty K."/>
            <person name="Markovic C."/>
            <person name="Hall O."/>
            <person name="Minx P."/>
            <person name="Tomlinson C."/>
            <person name="Mitreva M."/>
            <person name="Hou S."/>
            <person name="Chen J."/>
            <person name="Wollam A."/>
            <person name="Pepin K.H."/>
            <person name="Johnson M."/>
            <person name="Bhonagiri V."/>
            <person name="Zhang X."/>
            <person name="Suruliraj S."/>
            <person name="Warren W."/>
            <person name="Chinwalla A."/>
            <person name="Mardis E.R."/>
            <person name="Wilson R.K."/>
        </authorList>
    </citation>
    <scope>NUCLEOTIDE SEQUENCE [LARGE SCALE GENOMIC DNA]</scope>
    <source>
        <strain evidence="1">HL044PA1</strain>
    </source>
</reference>
<comment type="caution">
    <text evidence="1">The sequence shown here is derived from an EMBL/GenBank/DDBJ whole genome shotgun (WGS) entry which is preliminary data.</text>
</comment>
<gene>
    <name evidence="1" type="ORF">HMPREF9607_00266</name>
</gene>
<name>A0ABP2K9E5_9ACTN</name>
<dbReference type="Pfam" id="PF19807">
    <property type="entry name" value="DUF6290"/>
    <property type="match status" value="1"/>
</dbReference>
<dbReference type="NCBIfam" id="NF046040">
    <property type="entry name" value="RelB_antitoxin"/>
    <property type="match status" value="1"/>
</dbReference>
<keyword evidence="2" id="KW-1185">Reference proteome</keyword>
<organism evidence="1 2">
    <name type="scientific">Cutibacterium modestum HL044PA1</name>
    <dbReference type="NCBI Taxonomy" id="765109"/>
    <lineage>
        <taxon>Bacteria</taxon>
        <taxon>Bacillati</taxon>
        <taxon>Actinomycetota</taxon>
        <taxon>Actinomycetes</taxon>
        <taxon>Propionibacteriales</taxon>
        <taxon>Propionibacteriaceae</taxon>
        <taxon>Cutibacterium</taxon>
        <taxon>Cutibacterium modestum</taxon>
    </lineage>
</organism>
<dbReference type="InterPro" id="IPR046257">
    <property type="entry name" value="DUF6290"/>
</dbReference>
<evidence type="ECO:0000313" key="2">
    <source>
        <dbReference type="Proteomes" id="UP000003179"/>
    </source>
</evidence>
<accession>A0ABP2K9E5</accession>